<name>A0A4R5K6M9_9MICC</name>
<evidence type="ECO:0000313" key="6">
    <source>
        <dbReference type="Proteomes" id="UP000295511"/>
    </source>
</evidence>
<evidence type="ECO:0000256" key="3">
    <source>
        <dbReference type="ARBA" id="ARBA00022723"/>
    </source>
</evidence>
<dbReference type="InterPro" id="IPR008567">
    <property type="entry name" value="BKACE"/>
</dbReference>
<keyword evidence="4" id="KW-0862">Zinc</keyword>
<dbReference type="AlphaFoldDB" id="A0A4R5K6M9"/>
<keyword evidence="2" id="KW-0808">Transferase</keyword>
<sequence length="297" mass="32122">MDNSSSTQTPLIIEIRSNEMASKELNPAIPYGPQEVVSDALSAVEAGASMIHWHARDIDGAERPGETALYREVVEGIRSQSDVLLHPTLGFIGTQNNAESRIRHILELNSNPATKIDIVPVDFGAFIADTWLEDEMGFASTDGVLMNRTGYLEELLGTIHENTIKVMSVVWSAGAVRTARIMQRKGLLASSAYWQFGFTGDSVPGGPPPTLANLHTFLEAIPQGDPWTIHVRDGDGFAMALWAITLGGHVSIGLGDNPYSRLGHPDNSGLVRRIVNIAESLGRPVATIEHAREIIGV</sequence>
<dbReference type="InterPro" id="IPR013785">
    <property type="entry name" value="Aldolase_TIM"/>
</dbReference>
<organism evidence="5 6">
    <name type="scientific">Arthrobacter terricola</name>
    <dbReference type="NCBI Taxonomy" id="2547396"/>
    <lineage>
        <taxon>Bacteria</taxon>
        <taxon>Bacillati</taxon>
        <taxon>Actinomycetota</taxon>
        <taxon>Actinomycetes</taxon>
        <taxon>Micrococcales</taxon>
        <taxon>Micrococcaceae</taxon>
        <taxon>Arthrobacter</taxon>
    </lineage>
</organism>
<keyword evidence="6" id="KW-1185">Reference proteome</keyword>
<gene>
    <name evidence="5" type="ORF">E1809_22730</name>
</gene>
<evidence type="ECO:0000256" key="1">
    <source>
        <dbReference type="ARBA" id="ARBA00001947"/>
    </source>
</evidence>
<dbReference type="PANTHER" id="PTHR37418">
    <property type="entry name" value="3-KETO-5-AMINOHEXANOATE CLEAVAGE ENZYME-RELATED"/>
    <property type="match status" value="1"/>
</dbReference>
<comment type="cofactor">
    <cofactor evidence="1">
        <name>Zn(2+)</name>
        <dbReference type="ChEBI" id="CHEBI:29105"/>
    </cofactor>
</comment>
<protein>
    <submittedName>
        <fullName evidence="5">3-keto-5-aminohexanoate cleavage protein</fullName>
    </submittedName>
</protein>
<dbReference type="PANTHER" id="PTHR37418:SF2">
    <property type="entry name" value="3-KETO-5-AMINOHEXANOATE CLEAVAGE ENZYME"/>
    <property type="match status" value="1"/>
</dbReference>
<reference evidence="5 6" key="1">
    <citation type="submission" date="2019-03" db="EMBL/GenBank/DDBJ databases">
        <title>Whole genome sequence of Arthrobacter sp JH1-1.</title>
        <authorList>
            <person name="Trinh H.N."/>
        </authorList>
    </citation>
    <scope>NUCLEOTIDE SEQUENCE [LARGE SCALE GENOMIC DNA]</scope>
    <source>
        <strain evidence="5 6">JH1-1</strain>
    </source>
</reference>
<proteinExistence type="predicted"/>
<dbReference type="Proteomes" id="UP000295511">
    <property type="component" value="Unassembled WGS sequence"/>
</dbReference>
<dbReference type="RefSeq" id="WP_133206530.1">
    <property type="nucleotide sequence ID" value="NZ_SMRU01000038.1"/>
</dbReference>
<comment type="caution">
    <text evidence="5">The sequence shown here is derived from an EMBL/GenBank/DDBJ whole genome shotgun (WGS) entry which is preliminary data.</text>
</comment>
<dbReference type="GO" id="GO:0043720">
    <property type="term" value="F:3-keto-5-aminohexanoate cleavage activity"/>
    <property type="evidence" value="ECO:0007669"/>
    <property type="project" value="InterPro"/>
</dbReference>
<evidence type="ECO:0000256" key="2">
    <source>
        <dbReference type="ARBA" id="ARBA00022679"/>
    </source>
</evidence>
<dbReference type="Pfam" id="PF05853">
    <property type="entry name" value="BKACE"/>
    <property type="match status" value="1"/>
</dbReference>
<dbReference type="EMBL" id="SMRU01000038">
    <property type="protein sequence ID" value="TDF89765.1"/>
    <property type="molecule type" value="Genomic_DNA"/>
</dbReference>
<keyword evidence="3" id="KW-0479">Metal-binding</keyword>
<evidence type="ECO:0000313" key="5">
    <source>
        <dbReference type="EMBL" id="TDF89765.1"/>
    </source>
</evidence>
<dbReference type="GO" id="GO:0046872">
    <property type="term" value="F:metal ion binding"/>
    <property type="evidence" value="ECO:0007669"/>
    <property type="project" value="UniProtKB-KW"/>
</dbReference>
<dbReference type="Gene3D" id="3.20.20.70">
    <property type="entry name" value="Aldolase class I"/>
    <property type="match status" value="1"/>
</dbReference>
<dbReference type="OrthoDB" id="9063716at2"/>
<evidence type="ECO:0000256" key="4">
    <source>
        <dbReference type="ARBA" id="ARBA00022833"/>
    </source>
</evidence>
<accession>A0A4R5K6M9</accession>